<dbReference type="SUPFAM" id="SSF101912">
    <property type="entry name" value="Sema domain"/>
    <property type="match status" value="1"/>
</dbReference>
<dbReference type="InterPro" id="IPR031148">
    <property type="entry name" value="Plexin"/>
</dbReference>
<dbReference type="Gene3D" id="2.60.40.10">
    <property type="entry name" value="Immunoglobulins"/>
    <property type="match status" value="1"/>
</dbReference>
<feature type="coiled-coil region" evidence="10">
    <location>
        <begin position="886"/>
        <end position="913"/>
    </location>
</feature>
<evidence type="ECO:0000256" key="10">
    <source>
        <dbReference type="SAM" id="Coils"/>
    </source>
</evidence>
<proteinExistence type="inferred from homology"/>
<keyword evidence="8" id="KW-0325">Glycoprotein</keyword>
<dbReference type="Pfam" id="PF08337">
    <property type="entry name" value="Plexin_cytopl"/>
    <property type="match status" value="1"/>
</dbReference>
<evidence type="ECO:0000256" key="8">
    <source>
        <dbReference type="ARBA" id="ARBA00023180"/>
    </source>
</evidence>
<dbReference type="InterPro" id="IPR036352">
    <property type="entry name" value="Semap_dom_sf"/>
</dbReference>
<evidence type="ECO:0000313" key="15">
    <source>
        <dbReference type="Proteomes" id="UP001364617"/>
    </source>
</evidence>
<keyword evidence="3 11" id="KW-0812">Transmembrane</keyword>
<protein>
    <recommendedName>
        <fullName evidence="13">Sema domain-containing protein</fullName>
    </recommendedName>
</protein>
<accession>A0AAN9CDZ5</accession>
<evidence type="ECO:0000256" key="7">
    <source>
        <dbReference type="ARBA" id="ARBA00023157"/>
    </source>
</evidence>
<keyword evidence="15" id="KW-1185">Reference proteome</keyword>
<dbReference type="InterPro" id="IPR008936">
    <property type="entry name" value="Rho_GTPase_activation_prot"/>
</dbReference>
<comment type="caution">
    <text evidence="9">Lacks conserved residue(s) required for the propagation of feature annotation.</text>
</comment>
<feature type="transmembrane region" description="Helical" evidence="11">
    <location>
        <begin position="863"/>
        <end position="884"/>
    </location>
</feature>
<organism evidence="14 15">
    <name type="scientific">Phoxinus phoxinus</name>
    <name type="common">Eurasian minnow</name>
    <dbReference type="NCBI Taxonomy" id="58324"/>
    <lineage>
        <taxon>Eukaryota</taxon>
        <taxon>Metazoa</taxon>
        <taxon>Chordata</taxon>
        <taxon>Craniata</taxon>
        <taxon>Vertebrata</taxon>
        <taxon>Euteleostomi</taxon>
        <taxon>Actinopterygii</taxon>
        <taxon>Neopterygii</taxon>
        <taxon>Teleostei</taxon>
        <taxon>Ostariophysi</taxon>
        <taxon>Cypriniformes</taxon>
        <taxon>Leuciscidae</taxon>
        <taxon>Phoxininae</taxon>
        <taxon>Phoxinus</taxon>
    </lineage>
</organism>
<evidence type="ECO:0000256" key="6">
    <source>
        <dbReference type="ARBA" id="ARBA00023136"/>
    </source>
</evidence>
<dbReference type="InterPro" id="IPR002165">
    <property type="entry name" value="Plexin_repeat"/>
</dbReference>
<dbReference type="Gene3D" id="2.130.10.10">
    <property type="entry name" value="YVTN repeat-like/Quinoprotein amine dehydrogenase"/>
    <property type="match status" value="1"/>
</dbReference>
<dbReference type="PROSITE" id="PS51004">
    <property type="entry name" value="SEMA"/>
    <property type="match status" value="1"/>
</dbReference>
<sequence length="1489" mass="167153">MRGYLLGILVVLLLKHCICGDVVNFDGDIKDFVVGKSKLFVLTDHRLHQMRLDLSEEKRKDITNATHQNRVNILVPFDYNNTLITCGTFTDGYCEVLDLNDITKTIYYESISVGPKQNEKSVAFIEGPSTGRYLLVGKKDEQTKPPYPVVKLWNTFQSQIGGIFSNIEDGSTPFIQSTAGDVEFVDGFQRVSPSESYLFLNAKTDSERKVHVLRMDSNKRKKTEIFKSLQAATIECCNDKARPVLVASTVIPSGNGVIWAGVFSAEDQQDPENTALALYDISTVRGRVKGFCATDETCDSESGSNLQPLSVVFKYSSMSSVAAVRSGSWIVLFIGTSDGQLIKLVLDEKFTPGCPIVLYKTDDERAVLPRMLFDPVDFKHIYIALRKELRRVSVVQCVKYISLKDCRAALDPLCGWCVNTQRCSTQDECSNTSWVSIPKNSLKTTLLSFQMTENSSKKVTLHLALSLESTGNPGFSCSFTTGSVNLCDGSDLTAVFPNCSCSFSDHILYTGVSEVSATVAIKDQKITETLTLRNCSSITDNTNASYTQCVQCVSSGCQWSSSSQRCDWTHGTGQQLHIQDACKDLLSEIIYRKPEIHSLEPNKVSFHGRNNVLLRGRNLESVIKIHIQGDQDCIPKESPVFDRSSDTLRFHIPPSGTKGTVKVCVVTLDGRCHGNSIITYGSQPSCSGIQPTVSWRSGGRTIHVQGSNLEFVESVIFRPSNTVHPSIKELKTQYSNSSGDMWVHSPQYDGSGLFSLKVVNTTVGCVGNFSYEPDPEFTEFTTLLVANNVQVNIKKKADALNLSMSDVDVTGLQGEQRYQCVLEKIESNAVICKIEGEPGAVTSLIINVGHFSKILESQSPIKYLYILVGLILLIILGAVVGTIIHRKSQRQMNEKMNKQLEMLESNIRRDIRQGFVDLQTEKSDLIDNVGAIPFLDYKHFASKIFFPEAGPLSAVMIRDIGEDSEQKTVDDKCEAFAVLIRDKQFLSCFVHALEEQKNFSIKDKCTVASLLTLALHGDLVYLTEVMEDLLQSLMDQSSNANPKLLLRRTESIVEKLLTNWMSICLYGFLRESVGQPLFLLVSALTQQISKGPVDSVTEKALYTLSEDWLLCQSQDFEALKLKVVFAVGTGGEVSEPLEVNALTCDTVQQVKEKILQTFQRKFGFPYTQQFRDIELEYEKEGKFVMLQEVDETSEIRGHVTMLNTLKHYQVGDGACIKVITTRVHAPLRSQNSVTDDVNFSIKYFHMVDPDVETDLSNHPEKKALKFKEMYLTKLLSTKVAVHSFVETLFKSIWGLPNSRAPFAVKYFFDFLDVQAERKKISDPDVLHIWKTNSLPLRFWVNILKNPDFVFSDMVKTPHLDGCLSVIAQAFMDSFSLAEQHLDKHSPTNKLLYAKDIPQYKHEVKAYYKIVKDQPSISSQELKIFLQDESKKHQNEFNESAALRELYKYMVRYFSEVSQKLEQTDAPAKLTEDMYKVKELFDNMKRSGWS</sequence>
<dbReference type="Pfam" id="PF01437">
    <property type="entry name" value="PSI"/>
    <property type="match status" value="1"/>
</dbReference>
<dbReference type="CDD" id="cd00603">
    <property type="entry name" value="IPT_PCSR"/>
    <property type="match status" value="1"/>
</dbReference>
<dbReference type="GO" id="GO:0005886">
    <property type="term" value="C:plasma membrane"/>
    <property type="evidence" value="ECO:0007669"/>
    <property type="project" value="TreeGrafter"/>
</dbReference>
<feature type="chain" id="PRO_5042810531" description="Sema domain-containing protein" evidence="12">
    <location>
        <begin position="21"/>
        <end position="1489"/>
    </location>
</feature>
<evidence type="ECO:0000256" key="2">
    <source>
        <dbReference type="ARBA" id="ARBA00010297"/>
    </source>
</evidence>
<dbReference type="InterPro" id="IPR013548">
    <property type="entry name" value="Plexin_cytoplasmic_RasGAP_dom"/>
</dbReference>
<name>A0AAN9CDZ5_9TELE</name>
<dbReference type="InterPro" id="IPR001627">
    <property type="entry name" value="Semap_dom"/>
</dbReference>
<dbReference type="EMBL" id="JAYKXH010000021">
    <property type="protein sequence ID" value="KAK7130098.1"/>
    <property type="molecule type" value="Genomic_DNA"/>
</dbReference>
<comment type="similarity">
    <text evidence="2">Belongs to the plexin family.</text>
</comment>
<dbReference type="InterPro" id="IPR002909">
    <property type="entry name" value="IPT_dom"/>
</dbReference>
<comment type="caution">
    <text evidence="14">The sequence shown here is derived from an EMBL/GenBank/DDBJ whole genome shotgun (WGS) entry which is preliminary data.</text>
</comment>
<dbReference type="GO" id="GO:0008360">
    <property type="term" value="P:regulation of cell shape"/>
    <property type="evidence" value="ECO:0007669"/>
    <property type="project" value="TreeGrafter"/>
</dbReference>
<evidence type="ECO:0000256" key="5">
    <source>
        <dbReference type="ARBA" id="ARBA00022989"/>
    </source>
</evidence>
<dbReference type="SUPFAM" id="SSF48350">
    <property type="entry name" value="GTPase activation domain, GAP"/>
    <property type="match status" value="1"/>
</dbReference>
<keyword evidence="7" id="KW-1015">Disulfide bond</keyword>
<dbReference type="CDD" id="cd00102">
    <property type="entry name" value="IPT"/>
    <property type="match status" value="1"/>
</dbReference>
<dbReference type="GO" id="GO:0050772">
    <property type="term" value="P:positive regulation of axonogenesis"/>
    <property type="evidence" value="ECO:0007669"/>
    <property type="project" value="TreeGrafter"/>
</dbReference>
<dbReference type="SMART" id="SM00630">
    <property type="entry name" value="Sema"/>
    <property type="match status" value="1"/>
</dbReference>
<dbReference type="SUPFAM" id="SSF103575">
    <property type="entry name" value="Plexin repeat"/>
    <property type="match status" value="1"/>
</dbReference>
<evidence type="ECO:0000313" key="14">
    <source>
        <dbReference type="EMBL" id="KAK7130098.1"/>
    </source>
</evidence>
<dbReference type="Gene3D" id="3.10.20.90">
    <property type="entry name" value="Phosphatidylinositol 3-kinase Catalytic Subunit, Chain A, domain 1"/>
    <property type="match status" value="1"/>
</dbReference>
<evidence type="ECO:0000259" key="13">
    <source>
        <dbReference type="PROSITE" id="PS51004"/>
    </source>
</evidence>
<dbReference type="FunFam" id="3.10.20.90:FF:000429">
    <property type="entry name" value="Plexin C1"/>
    <property type="match status" value="1"/>
</dbReference>
<keyword evidence="6 11" id="KW-0472">Membrane</keyword>
<evidence type="ECO:0000256" key="9">
    <source>
        <dbReference type="PROSITE-ProRule" id="PRU00352"/>
    </source>
</evidence>
<keyword evidence="5 11" id="KW-1133">Transmembrane helix</keyword>
<gene>
    <name evidence="14" type="ORF">R3I93_019664</name>
</gene>
<evidence type="ECO:0000256" key="11">
    <source>
        <dbReference type="SAM" id="Phobius"/>
    </source>
</evidence>
<comment type="subcellular location">
    <subcellularLocation>
        <location evidence="1">Membrane</location>
        <topology evidence="1">Single-pass membrane protein</topology>
    </subcellularLocation>
</comment>
<dbReference type="Pfam" id="PF20170">
    <property type="entry name" value="Plexin_RBD"/>
    <property type="match status" value="1"/>
</dbReference>
<dbReference type="Proteomes" id="UP001364617">
    <property type="component" value="Unassembled WGS sequence"/>
</dbReference>
<dbReference type="GO" id="GO:0017154">
    <property type="term" value="F:semaphorin receptor activity"/>
    <property type="evidence" value="ECO:0007669"/>
    <property type="project" value="InterPro"/>
</dbReference>
<evidence type="ECO:0000256" key="4">
    <source>
        <dbReference type="ARBA" id="ARBA00022729"/>
    </source>
</evidence>
<keyword evidence="10" id="KW-0175">Coiled coil</keyword>
<evidence type="ECO:0000256" key="12">
    <source>
        <dbReference type="SAM" id="SignalP"/>
    </source>
</evidence>
<dbReference type="Pfam" id="PF01833">
    <property type="entry name" value="TIG"/>
    <property type="match status" value="1"/>
</dbReference>
<evidence type="ECO:0000256" key="1">
    <source>
        <dbReference type="ARBA" id="ARBA00004167"/>
    </source>
</evidence>
<dbReference type="GO" id="GO:0007399">
    <property type="term" value="P:nervous system development"/>
    <property type="evidence" value="ECO:0007669"/>
    <property type="project" value="UniProtKB-ARBA"/>
</dbReference>
<keyword evidence="4 12" id="KW-0732">Signal</keyword>
<dbReference type="PANTHER" id="PTHR22625">
    <property type="entry name" value="PLEXIN"/>
    <property type="match status" value="1"/>
</dbReference>
<dbReference type="Gene3D" id="1.10.506.10">
    <property type="entry name" value="GTPase Activation - p120gap, domain 1"/>
    <property type="match status" value="1"/>
</dbReference>
<dbReference type="GO" id="GO:0030334">
    <property type="term" value="P:regulation of cell migration"/>
    <property type="evidence" value="ECO:0007669"/>
    <property type="project" value="TreeGrafter"/>
</dbReference>
<feature type="domain" description="Sema" evidence="13">
    <location>
        <begin position="1"/>
        <end position="394"/>
    </location>
</feature>
<evidence type="ECO:0000256" key="3">
    <source>
        <dbReference type="ARBA" id="ARBA00022692"/>
    </source>
</evidence>
<dbReference type="InterPro" id="IPR015943">
    <property type="entry name" value="WD40/YVTN_repeat-like_dom_sf"/>
</dbReference>
<dbReference type="InterPro" id="IPR046800">
    <property type="entry name" value="Plexin_RBD"/>
</dbReference>
<dbReference type="PANTHER" id="PTHR22625:SF4">
    <property type="entry name" value="PLEXIN-C1"/>
    <property type="match status" value="1"/>
</dbReference>
<dbReference type="Gene3D" id="3.30.1680.10">
    <property type="entry name" value="ligand-binding face of the semaphorins, domain 2"/>
    <property type="match status" value="1"/>
</dbReference>
<reference evidence="14 15" key="1">
    <citation type="submission" date="2024-02" db="EMBL/GenBank/DDBJ databases">
        <title>Chromosome-level genome assembly of the Eurasian Minnow (Phoxinus phoxinus).</title>
        <authorList>
            <person name="Oriowo T.O."/>
            <person name="Martin S."/>
            <person name="Stange M."/>
            <person name="Chrysostomakis Y."/>
            <person name="Brown T."/>
            <person name="Winkler S."/>
            <person name="Kukowka S."/>
            <person name="Myers E.W."/>
            <person name="Bohne A."/>
        </authorList>
    </citation>
    <scope>NUCLEOTIDE SEQUENCE [LARGE SCALE GENOMIC DNA]</scope>
    <source>
        <strain evidence="14">ZFMK-TIS-60720</strain>
        <tissue evidence="14">Whole Organism</tissue>
    </source>
</reference>
<dbReference type="GO" id="GO:0007162">
    <property type="term" value="P:negative regulation of cell adhesion"/>
    <property type="evidence" value="ECO:0007669"/>
    <property type="project" value="TreeGrafter"/>
</dbReference>
<dbReference type="InterPro" id="IPR013783">
    <property type="entry name" value="Ig-like_fold"/>
</dbReference>
<feature type="signal peptide" evidence="12">
    <location>
        <begin position="1"/>
        <end position="20"/>
    </location>
</feature>
<dbReference type="GO" id="GO:0002116">
    <property type="term" value="C:semaphorin receptor complex"/>
    <property type="evidence" value="ECO:0007669"/>
    <property type="project" value="TreeGrafter"/>
</dbReference>